<dbReference type="Proteomes" id="UP000553957">
    <property type="component" value="Unassembled WGS sequence"/>
</dbReference>
<evidence type="ECO:0000313" key="2">
    <source>
        <dbReference type="EMBL" id="MBB6565856.1"/>
    </source>
</evidence>
<keyword evidence="1" id="KW-0812">Transmembrane</keyword>
<accession>A0A7Y4L0M4</accession>
<evidence type="ECO:0000313" key="3">
    <source>
        <dbReference type="EMBL" id="NOL42120.1"/>
    </source>
</evidence>
<keyword evidence="1" id="KW-1133">Transmembrane helix</keyword>
<gene>
    <name evidence="2" type="ORF">HNR71_001493</name>
    <name evidence="3" type="ORF">HPO96_17890</name>
</gene>
<comment type="caution">
    <text evidence="3">The sequence shown here is derived from an EMBL/GenBank/DDBJ whole genome shotgun (WGS) entry which is preliminary data.</text>
</comment>
<dbReference type="EMBL" id="JACHKF010000001">
    <property type="protein sequence ID" value="MBB6565856.1"/>
    <property type="molecule type" value="Genomic_DNA"/>
</dbReference>
<dbReference type="Proteomes" id="UP000534306">
    <property type="component" value="Unassembled WGS sequence"/>
</dbReference>
<keyword evidence="1" id="KW-0472">Membrane</keyword>
<name>A0A7Y4L0M4_9ACTN</name>
<evidence type="ECO:0000313" key="4">
    <source>
        <dbReference type="Proteomes" id="UP000534306"/>
    </source>
</evidence>
<evidence type="ECO:0000256" key="1">
    <source>
        <dbReference type="SAM" id="Phobius"/>
    </source>
</evidence>
<organism evidence="3 4">
    <name type="scientific">Kribbella sandramycini</name>
    <dbReference type="NCBI Taxonomy" id="60450"/>
    <lineage>
        <taxon>Bacteria</taxon>
        <taxon>Bacillati</taxon>
        <taxon>Actinomycetota</taxon>
        <taxon>Actinomycetes</taxon>
        <taxon>Propionibacteriales</taxon>
        <taxon>Kribbellaceae</taxon>
        <taxon>Kribbella</taxon>
    </lineage>
</organism>
<keyword evidence="4" id="KW-1185">Reference proteome</keyword>
<protein>
    <submittedName>
        <fullName evidence="3">Uncharacterized protein</fullName>
    </submittedName>
</protein>
<dbReference type="AlphaFoldDB" id="A0A7Y4L0M4"/>
<evidence type="ECO:0000313" key="5">
    <source>
        <dbReference type="Proteomes" id="UP000553957"/>
    </source>
</evidence>
<reference evidence="2 5" key="2">
    <citation type="submission" date="2020-08" db="EMBL/GenBank/DDBJ databases">
        <title>Sequencing the genomes of 1000 actinobacteria strains.</title>
        <authorList>
            <person name="Klenk H.-P."/>
        </authorList>
    </citation>
    <scope>NUCLEOTIDE SEQUENCE [LARGE SCALE GENOMIC DNA]</scope>
    <source>
        <strain evidence="2 5">DSM 15626</strain>
    </source>
</reference>
<dbReference type="EMBL" id="JABJRC010000003">
    <property type="protein sequence ID" value="NOL42120.1"/>
    <property type="molecule type" value="Genomic_DNA"/>
</dbReference>
<feature type="transmembrane region" description="Helical" evidence="1">
    <location>
        <begin position="24"/>
        <end position="45"/>
    </location>
</feature>
<proteinExistence type="predicted"/>
<reference evidence="3 4" key="1">
    <citation type="submission" date="2020-05" db="EMBL/GenBank/DDBJ databases">
        <title>Genome sequence of Kribbella sandramycini ATCC 39419.</title>
        <authorList>
            <person name="Maclea K.S."/>
            <person name="Fair J.L."/>
        </authorList>
    </citation>
    <scope>NUCLEOTIDE SEQUENCE [LARGE SCALE GENOMIC DNA]</scope>
    <source>
        <strain evidence="3 4">ATCC 39419</strain>
    </source>
</reference>
<dbReference type="RefSeq" id="WP_171674568.1">
    <property type="nucleotide sequence ID" value="NZ_BAAAGT010000001.1"/>
</dbReference>
<sequence>MQTSVRPDGRTSPFVEPWRPTPRGVIGTTIVVAAIATVSIATFAVQRIWFTPQAVVENYFAALADRDATAAASYVGSSGTSIDGLLSSEAYVPPSGLKVLEMKSDDNQRVAKVRFKVGDTTAEGELRLSRKPELTAGMFRGWAISSDRPTLQLSGPTLTGVLVNGKPAPSPEVTTQIAVFPGRYVVSSGDNPLLESDPVTADVGFGDQEVMVEPRVKASANAAADGQIKAYLAACLKSAGDGCPIGGDDKTWKITKYPVIAVRLGEGGELFVETTTDGVVSVTGRGYGGVPYTDTRQFDVDGRVAVDQGKVVYIP</sequence>